<keyword evidence="4" id="KW-1185">Reference proteome</keyword>
<organism evidence="3 4">
    <name type="scientific">Symbiodinium microadriaticum</name>
    <name type="common">Dinoflagellate</name>
    <name type="synonym">Zooxanthella microadriatica</name>
    <dbReference type="NCBI Taxonomy" id="2951"/>
    <lineage>
        <taxon>Eukaryota</taxon>
        <taxon>Sar</taxon>
        <taxon>Alveolata</taxon>
        <taxon>Dinophyceae</taxon>
        <taxon>Suessiales</taxon>
        <taxon>Symbiodiniaceae</taxon>
        <taxon>Symbiodinium</taxon>
    </lineage>
</organism>
<keyword evidence="2" id="KW-1133">Transmembrane helix</keyword>
<feature type="transmembrane region" description="Helical" evidence="2">
    <location>
        <begin position="194"/>
        <end position="213"/>
    </location>
</feature>
<comment type="caution">
    <text evidence="3">The sequence shown here is derived from an EMBL/GenBank/DDBJ whole genome shotgun (WGS) entry which is preliminary data.</text>
</comment>
<feature type="transmembrane region" description="Helical" evidence="2">
    <location>
        <begin position="219"/>
        <end position="242"/>
    </location>
</feature>
<evidence type="ECO:0000256" key="1">
    <source>
        <dbReference type="SAM" id="MobiDB-lite"/>
    </source>
</evidence>
<accession>A0A1Q9C9L8</accession>
<feature type="region of interest" description="Disordered" evidence="1">
    <location>
        <begin position="78"/>
        <end position="106"/>
    </location>
</feature>
<evidence type="ECO:0000313" key="3">
    <source>
        <dbReference type="EMBL" id="OLP79610.1"/>
    </source>
</evidence>
<dbReference type="EMBL" id="LSRX01001464">
    <property type="protein sequence ID" value="OLP79610.1"/>
    <property type="molecule type" value="Genomic_DNA"/>
</dbReference>
<keyword evidence="2" id="KW-0472">Membrane</keyword>
<name>A0A1Q9C9L8_SYMMI</name>
<protein>
    <submittedName>
        <fullName evidence="3">Uncharacterized protein</fullName>
    </submittedName>
</protein>
<dbReference type="OrthoDB" id="418019at2759"/>
<dbReference type="AlphaFoldDB" id="A0A1Q9C9L8"/>
<keyword evidence="2" id="KW-0812">Transmembrane</keyword>
<sequence length="562" mass="62380">MAAVSVTNDLHAPLEVKLQSGAWQVIYPQKSFDVEASEEASGIFVEVRLRESPEMKGRCHAAGGSSLRASADFEAFSRQAKGRDRAEARERDREAKRREEAQQRTDAMIQEAADKRRDQAGFKQAMFVCASIVLPLALLTWFASIAPGSAIAAALLASATVPLSCCFSFWSLLHVAKTDSDDFHYGKYFFRIRFGIQLSGILALALLTVLTVQHVRTGFGWTAVIIWPVPLCSGLCFCACLVDVHNNHITINNLGDNSKAALERERKSAQLEVRNRSIRFEGSVICERGRPCVASWPGKYEGAWEALVSQGRNRQVSAAVVFLPHGTDDYGKCDSIPLAEGLPGTCWCTPLYGEQKPWGCRWFTKWRENIETAVESGAELEVYYFQNRVGQGKVKSFDTAGDDNLQREEINNKQKDFEGSPEFEQALHAGLDNLSKWPRGDGSSQYSREARRLFLASLSETEREFIAASEGLGNSQKAEVAWLQKKGYAYWEVDVSTWLPGEGVEKYVPASAEPQPQMCSRQEDDSPISLSTVPLRPFDYNLQAERCVELATVVHAEGPNAV</sequence>
<feature type="transmembrane region" description="Helical" evidence="2">
    <location>
        <begin position="150"/>
        <end position="173"/>
    </location>
</feature>
<gene>
    <name evidence="3" type="ORF">AK812_SmicGene40078</name>
</gene>
<feature type="transmembrane region" description="Helical" evidence="2">
    <location>
        <begin position="125"/>
        <end position="144"/>
    </location>
</feature>
<evidence type="ECO:0000256" key="2">
    <source>
        <dbReference type="SAM" id="Phobius"/>
    </source>
</evidence>
<evidence type="ECO:0000313" key="4">
    <source>
        <dbReference type="Proteomes" id="UP000186817"/>
    </source>
</evidence>
<reference evidence="3 4" key="1">
    <citation type="submission" date="2016-02" db="EMBL/GenBank/DDBJ databases">
        <title>Genome analysis of coral dinoflagellate symbionts highlights evolutionary adaptations to a symbiotic lifestyle.</title>
        <authorList>
            <person name="Aranda M."/>
            <person name="Li Y."/>
            <person name="Liew Y.J."/>
            <person name="Baumgarten S."/>
            <person name="Simakov O."/>
            <person name="Wilson M."/>
            <person name="Piel J."/>
            <person name="Ashoor H."/>
            <person name="Bougouffa S."/>
            <person name="Bajic V.B."/>
            <person name="Ryu T."/>
            <person name="Ravasi T."/>
            <person name="Bayer T."/>
            <person name="Micklem G."/>
            <person name="Kim H."/>
            <person name="Bhak J."/>
            <person name="Lajeunesse T.C."/>
            <person name="Voolstra C.R."/>
        </authorList>
    </citation>
    <scope>NUCLEOTIDE SEQUENCE [LARGE SCALE GENOMIC DNA]</scope>
    <source>
        <strain evidence="3 4">CCMP2467</strain>
    </source>
</reference>
<feature type="compositionally biased region" description="Basic and acidic residues" evidence="1">
    <location>
        <begin position="81"/>
        <end position="103"/>
    </location>
</feature>
<dbReference type="Proteomes" id="UP000186817">
    <property type="component" value="Unassembled WGS sequence"/>
</dbReference>
<proteinExistence type="predicted"/>